<feature type="domain" description="Phosphodiester glycosidase" evidence="2">
    <location>
        <begin position="197"/>
        <end position="364"/>
    </location>
</feature>
<reference evidence="3 4" key="1">
    <citation type="submission" date="2018-12" db="EMBL/GenBank/DDBJ databases">
        <authorList>
            <person name="Sun L."/>
            <person name="Chen Z."/>
        </authorList>
    </citation>
    <scope>NUCLEOTIDE SEQUENCE [LARGE SCALE GENOMIC DNA]</scope>
    <source>
        <strain evidence="3 4">3-5-3</strain>
    </source>
</reference>
<dbReference type="PANTHER" id="PTHR40446:SF2">
    <property type="entry name" value="N-ACETYLGLUCOSAMINE-1-PHOSPHODIESTER ALPHA-N-ACETYLGLUCOSAMINIDASE"/>
    <property type="match status" value="1"/>
</dbReference>
<evidence type="ECO:0000313" key="4">
    <source>
        <dbReference type="Proteomes" id="UP000272464"/>
    </source>
</evidence>
<dbReference type="Pfam" id="PF09992">
    <property type="entry name" value="NAGPA"/>
    <property type="match status" value="1"/>
</dbReference>
<evidence type="ECO:0000256" key="1">
    <source>
        <dbReference type="SAM" id="SignalP"/>
    </source>
</evidence>
<dbReference type="GO" id="GO:0016798">
    <property type="term" value="F:hydrolase activity, acting on glycosyl bonds"/>
    <property type="evidence" value="ECO:0007669"/>
    <property type="project" value="UniProtKB-KW"/>
</dbReference>
<dbReference type="RefSeq" id="WP_127200618.1">
    <property type="nucleotide sequence ID" value="NZ_RZNX01000010.1"/>
</dbReference>
<evidence type="ECO:0000259" key="2">
    <source>
        <dbReference type="Pfam" id="PF09992"/>
    </source>
</evidence>
<dbReference type="PANTHER" id="PTHR40446">
    <property type="entry name" value="N-ACETYLGLUCOSAMINE-1-PHOSPHODIESTER ALPHA-N-ACETYLGLUCOSAMINIDASE"/>
    <property type="match status" value="1"/>
</dbReference>
<dbReference type="EMBL" id="RZNX01000010">
    <property type="protein sequence ID" value="RUT28479.1"/>
    <property type="molecule type" value="Genomic_DNA"/>
</dbReference>
<keyword evidence="1" id="KW-0732">Signal</keyword>
<feature type="signal peptide" evidence="1">
    <location>
        <begin position="1"/>
        <end position="38"/>
    </location>
</feature>
<feature type="chain" id="PRO_5019200256" evidence="1">
    <location>
        <begin position="39"/>
        <end position="369"/>
    </location>
</feature>
<proteinExistence type="predicted"/>
<keyword evidence="3" id="KW-0378">Hydrolase</keyword>
<dbReference type="AlphaFoldDB" id="A0A433X342"/>
<evidence type="ECO:0000313" key="3">
    <source>
        <dbReference type="EMBL" id="RUT28479.1"/>
    </source>
</evidence>
<organism evidence="3 4">
    <name type="scientific">Paenibacillus zeisoli</name>
    <dbReference type="NCBI Taxonomy" id="2496267"/>
    <lineage>
        <taxon>Bacteria</taxon>
        <taxon>Bacillati</taxon>
        <taxon>Bacillota</taxon>
        <taxon>Bacilli</taxon>
        <taxon>Bacillales</taxon>
        <taxon>Paenibacillaceae</taxon>
        <taxon>Paenibacillus</taxon>
    </lineage>
</organism>
<dbReference type="Proteomes" id="UP000272464">
    <property type="component" value="Unassembled WGS sequence"/>
</dbReference>
<name>A0A433X342_9BACL</name>
<comment type="caution">
    <text evidence="3">The sequence shown here is derived from an EMBL/GenBank/DDBJ whole genome shotgun (WGS) entry which is preliminary data.</text>
</comment>
<keyword evidence="4" id="KW-1185">Reference proteome</keyword>
<gene>
    <name evidence="3" type="ORF">EJP77_17870</name>
</gene>
<accession>A0A433X342</accession>
<keyword evidence="3" id="KW-0326">Glycosidase</keyword>
<dbReference type="OrthoDB" id="9809781at2"/>
<sequence>MKKNYTYNRTNLLTRIMLSLAAVLLLTSGTLSPLPAEAKPGIKASSSKVKVGSRTFTVQTVSIPKGTPVTLGLAKRQVGQVEGFTSIVKNYHAEAAINGAFFNAYGGPTDPYGTFIIQGRLAHFGGYGTTLGFLKDGTAMMAPLRNSLTGTVTSDKGSSIGWYAVFLNRTPASGASTIIKYTPDRGSRVGFSGGIAVTIVDGVVTKKDTNANSLIPKNGYVLVFTGNEKKSSDRFVVGYKVQENLVYKDDKGNAIPWQNVVTAVGAGPRLVRDGRVELNAKAEGFNDPKILSSSAARSGVAIMPDGSILLATVSGATMQQWAGIMKALGAKQAMNLDGGASSALYANGKVLTQAGRPLSNVLVFGSNVK</sequence>
<protein>
    <submittedName>
        <fullName evidence="3">Phosphodiester glycosidase family protein</fullName>
    </submittedName>
</protein>
<dbReference type="InterPro" id="IPR018711">
    <property type="entry name" value="NAGPA"/>
</dbReference>